<dbReference type="SUPFAM" id="SSF53822">
    <property type="entry name" value="Periplasmic binding protein-like I"/>
    <property type="match status" value="1"/>
</dbReference>
<accession>A0ABW4Q0Q9</accession>
<dbReference type="PROSITE" id="PS50932">
    <property type="entry name" value="HTH_LACI_2"/>
    <property type="match status" value="1"/>
</dbReference>
<evidence type="ECO:0000256" key="3">
    <source>
        <dbReference type="ARBA" id="ARBA00023163"/>
    </source>
</evidence>
<dbReference type="InterPro" id="IPR028082">
    <property type="entry name" value="Peripla_BP_I"/>
</dbReference>
<reference evidence="6" key="1">
    <citation type="journal article" date="2019" name="Int. J. Syst. Evol. Microbiol.">
        <title>The Global Catalogue of Microorganisms (GCM) 10K type strain sequencing project: providing services to taxonomists for standard genome sequencing and annotation.</title>
        <authorList>
            <consortium name="The Broad Institute Genomics Platform"/>
            <consortium name="The Broad Institute Genome Sequencing Center for Infectious Disease"/>
            <person name="Wu L."/>
            <person name="Ma J."/>
        </authorList>
    </citation>
    <scope>NUCLEOTIDE SEQUENCE [LARGE SCALE GENOMIC DNA]</scope>
    <source>
        <strain evidence="6">JCM 11650</strain>
    </source>
</reference>
<gene>
    <name evidence="5" type="ORF">ACFSDA_12995</name>
</gene>
<keyword evidence="2 5" id="KW-0238">DNA-binding</keyword>
<evidence type="ECO:0000313" key="6">
    <source>
        <dbReference type="Proteomes" id="UP001597280"/>
    </source>
</evidence>
<dbReference type="GO" id="GO:0003677">
    <property type="term" value="F:DNA binding"/>
    <property type="evidence" value="ECO:0007669"/>
    <property type="project" value="UniProtKB-KW"/>
</dbReference>
<dbReference type="PANTHER" id="PTHR30146:SF155">
    <property type="entry name" value="ALANINE RACEMASE"/>
    <property type="match status" value="1"/>
</dbReference>
<protein>
    <submittedName>
        <fullName evidence="5">LacI family DNA-binding transcriptional regulator</fullName>
    </submittedName>
</protein>
<dbReference type="RefSeq" id="WP_137770648.1">
    <property type="nucleotide sequence ID" value="NZ_BAAAIS010000003.1"/>
</dbReference>
<dbReference type="SUPFAM" id="SSF47413">
    <property type="entry name" value="lambda repressor-like DNA-binding domains"/>
    <property type="match status" value="1"/>
</dbReference>
<keyword evidence="6" id="KW-1185">Reference proteome</keyword>
<dbReference type="Gene3D" id="1.10.260.40">
    <property type="entry name" value="lambda repressor-like DNA-binding domains"/>
    <property type="match status" value="1"/>
</dbReference>
<evidence type="ECO:0000259" key="4">
    <source>
        <dbReference type="PROSITE" id="PS50932"/>
    </source>
</evidence>
<dbReference type="Proteomes" id="UP001597280">
    <property type="component" value="Unassembled WGS sequence"/>
</dbReference>
<evidence type="ECO:0000256" key="2">
    <source>
        <dbReference type="ARBA" id="ARBA00023125"/>
    </source>
</evidence>
<feature type="domain" description="HTH lacI-type" evidence="4">
    <location>
        <begin position="8"/>
        <end position="62"/>
    </location>
</feature>
<sequence length="347" mass="36140">MPRPSARPTIATIARDLGISPATVSYALNAKPGVSAATRDRVLAHAATVGWTPHSGARALRQGRSGNVGLVLARDPREVSHEPFFAALTAGIQSAASDAGRELLLRFVAGGAEEEMTVFRSWTEQRRVDGVLLLDLHIEDPRPALLAELGLPFVVLGAWEGSGPGVRLAGAEAADAATLVEHLRTTGRDACLQLTGPLVYEHEHRRTELVAGLCARAGIAHAAVSAPYTRSGGEEGLRRLPLDLGERPAVVASSDLLALGAQRALLADGRAVPGDVAVLSWDDSAIAENVDPPITALARRPYEQGQEAGSLLLGLLDGGATAGTVRRSAPSRLIVRASSVDPGAGPR</sequence>
<proteinExistence type="predicted"/>
<dbReference type="InterPro" id="IPR010982">
    <property type="entry name" value="Lambda_DNA-bd_dom_sf"/>
</dbReference>
<dbReference type="Pfam" id="PF00356">
    <property type="entry name" value="LacI"/>
    <property type="match status" value="1"/>
</dbReference>
<dbReference type="PANTHER" id="PTHR30146">
    <property type="entry name" value="LACI-RELATED TRANSCRIPTIONAL REPRESSOR"/>
    <property type="match status" value="1"/>
</dbReference>
<dbReference type="SMART" id="SM00354">
    <property type="entry name" value="HTH_LACI"/>
    <property type="match status" value="1"/>
</dbReference>
<dbReference type="CDD" id="cd01392">
    <property type="entry name" value="HTH_LacI"/>
    <property type="match status" value="1"/>
</dbReference>
<organism evidence="5 6">
    <name type="scientific">Brachybacterium rhamnosum</name>
    <dbReference type="NCBI Taxonomy" id="173361"/>
    <lineage>
        <taxon>Bacteria</taxon>
        <taxon>Bacillati</taxon>
        <taxon>Actinomycetota</taxon>
        <taxon>Actinomycetes</taxon>
        <taxon>Micrococcales</taxon>
        <taxon>Dermabacteraceae</taxon>
        <taxon>Brachybacterium</taxon>
    </lineage>
</organism>
<evidence type="ECO:0000256" key="1">
    <source>
        <dbReference type="ARBA" id="ARBA00023015"/>
    </source>
</evidence>
<keyword evidence="3" id="KW-0804">Transcription</keyword>
<dbReference type="Gene3D" id="3.40.50.2300">
    <property type="match status" value="2"/>
</dbReference>
<keyword evidence="1" id="KW-0805">Transcription regulation</keyword>
<comment type="caution">
    <text evidence="5">The sequence shown here is derived from an EMBL/GenBank/DDBJ whole genome shotgun (WGS) entry which is preliminary data.</text>
</comment>
<dbReference type="InterPro" id="IPR046335">
    <property type="entry name" value="LacI/GalR-like_sensor"/>
</dbReference>
<name>A0ABW4Q0Q9_9MICO</name>
<dbReference type="EMBL" id="JBHUFL010000003">
    <property type="protein sequence ID" value="MFD1835985.1"/>
    <property type="molecule type" value="Genomic_DNA"/>
</dbReference>
<dbReference type="Pfam" id="PF13377">
    <property type="entry name" value="Peripla_BP_3"/>
    <property type="match status" value="1"/>
</dbReference>
<dbReference type="InterPro" id="IPR000843">
    <property type="entry name" value="HTH_LacI"/>
</dbReference>
<evidence type="ECO:0000313" key="5">
    <source>
        <dbReference type="EMBL" id="MFD1835985.1"/>
    </source>
</evidence>